<dbReference type="Proteomes" id="UP001175000">
    <property type="component" value="Unassembled WGS sequence"/>
</dbReference>
<evidence type="ECO:0008006" key="4">
    <source>
        <dbReference type="Google" id="ProtNLM"/>
    </source>
</evidence>
<name>A0AA39XEP0_9PEZI</name>
<proteinExistence type="predicted"/>
<evidence type="ECO:0000313" key="2">
    <source>
        <dbReference type="EMBL" id="KAK0632261.1"/>
    </source>
</evidence>
<dbReference type="AlphaFoldDB" id="A0AA39XEP0"/>
<feature type="region of interest" description="Disordered" evidence="1">
    <location>
        <begin position="1"/>
        <end position="75"/>
    </location>
</feature>
<gene>
    <name evidence="2" type="ORF">B0T14DRAFT_490653</name>
</gene>
<keyword evidence="3" id="KW-1185">Reference proteome</keyword>
<evidence type="ECO:0000313" key="3">
    <source>
        <dbReference type="Proteomes" id="UP001175000"/>
    </source>
</evidence>
<protein>
    <recommendedName>
        <fullName evidence="4">Autophagy protein</fullName>
    </recommendedName>
</protein>
<reference evidence="2" key="1">
    <citation type="submission" date="2023-06" db="EMBL/GenBank/DDBJ databases">
        <title>Genome-scale phylogeny and comparative genomics of the fungal order Sordariales.</title>
        <authorList>
            <consortium name="Lawrence Berkeley National Laboratory"/>
            <person name="Hensen N."/>
            <person name="Bonometti L."/>
            <person name="Westerberg I."/>
            <person name="Brannstrom I.O."/>
            <person name="Guillou S."/>
            <person name="Cros-Aarteil S."/>
            <person name="Calhoun S."/>
            <person name="Haridas S."/>
            <person name="Kuo A."/>
            <person name="Mondo S."/>
            <person name="Pangilinan J."/>
            <person name="Riley R."/>
            <person name="Labutti K."/>
            <person name="Andreopoulos B."/>
            <person name="Lipzen A."/>
            <person name="Chen C."/>
            <person name="Yanf M."/>
            <person name="Daum C."/>
            <person name="Ng V."/>
            <person name="Clum A."/>
            <person name="Steindorff A."/>
            <person name="Ohm R."/>
            <person name="Martin F."/>
            <person name="Silar P."/>
            <person name="Natvig D."/>
            <person name="Lalanne C."/>
            <person name="Gautier V."/>
            <person name="Ament-Velasquez S.L."/>
            <person name="Kruys A."/>
            <person name="Hutchinson M.I."/>
            <person name="Powell A.J."/>
            <person name="Barry K."/>
            <person name="Miller A.N."/>
            <person name="Grigoriev I.V."/>
            <person name="Debuchy R."/>
            <person name="Gladieux P."/>
            <person name="Thoren M.H."/>
            <person name="Johannesson H."/>
        </authorList>
    </citation>
    <scope>NUCLEOTIDE SEQUENCE</scope>
    <source>
        <strain evidence="2">CBS 606.72</strain>
    </source>
</reference>
<evidence type="ECO:0000256" key="1">
    <source>
        <dbReference type="SAM" id="MobiDB-lite"/>
    </source>
</evidence>
<comment type="caution">
    <text evidence="2">The sequence shown here is derived from an EMBL/GenBank/DDBJ whole genome shotgun (WGS) entry which is preliminary data.</text>
</comment>
<feature type="region of interest" description="Disordered" evidence="1">
    <location>
        <begin position="292"/>
        <end position="315"/>
    </location>
</feature>
<accession>A0AA39XEP0</accession>
<sequence>MGWFDGWFGSSDSASDPLGKLDPKVRKYLEKESPVKLRPEHANIPSPTRPQQPQPQKRGPSSSASDDAPPPVPLQSLFQDGRYAHLWKGYKPLSAVEAETKSDHEKLMDVLEGFKERKAMIGRTAMENCAEEQLEWNNCMKEGDWVKRARLCSEEVQKFERCYQTQTRLLKALGYLSSYQRPKEVDEQIQMRADKIYQQMMENEREAAKAKEEGRPVPVYTPVIPKQEAPAAGPDGVVPVEPGPNTLKEWKEKLQKLPAEDRAAEEEALRAEFRAKAEVAGRIQSIWEEQAKEREARKAEGKETMVDKVKGLVGK</sequence>
<dbReference type="EMBL" id="JAULSU010000001">
    <property type="protein sequence ID" value="KAK0632261.1"/>
    <property type="molecule type" value="Genomic_DNA"/>
</dbReference>
<feature type="compositionally biased region" description="Basic and acidic residues" evidence="1">
    <location>
        <begin position="19"/>
        <end position="41"/>
    </location>
</feature>
<organism evidence="2 3">
    <name type="scientific">Immersiella caudata</name>
    <dbReference type="NCBI Taxonomy" id="314043"/>
    <lineage>
        <taxon>Eukaryota</taxon>
        <taxon>Fungi</taxon>
        <taxon>Dikarya</taxon>
        <taxon>Ascomycota</taxon>
        <taxon>Pezizomycotina</taxon>
        <taxon>Sordariomycetes</taxon>
        <taxon>Sordariomycetidae</taxon>
        <taxon>Sordariales</taxon>
        <taxon>Lasiosphaeriaceae</taxon>
        <taxon>Immersiella</taxon>
    </lineage>
</organism>
<feature type="compositionally biased region" description="Low complexity" evidence="1">
    <location>
        <begin position="54"/>
        <end position="67"/>
    </location>
</feature>